<dbReference type="FunFam" id="3.30.200.20:FF:001568">
    <property type="entry name" value="Uncharacterized protein"/>
    <property type="match status" value="1"/>
</dbReference>
<accession>T1H1V0</accession>
<dbReference type="Pfam" id="PF00069">
    <property type="entry name" value="Pkinase"/>
    <property type="match status" value="1"/>
</dbReference>
<evidence type="ECO:0000256" key="5">
    <source>
        <dbReference type="ARBA" id="ARBA00022741"/>
    </source>
</evidence>
<dbReference type="GO" id="GO:0030866">
    <property type="term" value="P:cortical actin cytoskeleton organization"/>
    <property type="evidence" value="ECO:0007669"/>
    <property type="project" value="TreeGrafter"/>
</dbReference>
<dbReference type="GO" id="GO:0007266">
    <property type="term" value="P:Rho protein signal transduction"/>
    <property type="evidence" value="ECO:0007669"/>
    <property type="project" value="TreeGrafter"/>
</dbReference>
<keyword evidence="13" id="KW-1185">Reference proteome</keyword>
<dbReference type="Proteomes" id="UP000015102">
    <property type="component" value="Unassembled WGS sequence"/>
</dbReference>
<dbReference type="Gene3D" id="3.30.200.20">
    <property type="entry name" value="Phosphorylase Kinase, domain 1"/>
    <property type="match status" value="1"/>
</dbReference>
<dbReference type="GO" id="GO:0048598">
    <property type="term" value="P:embryonic morphogenesis"/>
    <property type="evidence" value="ECO:0007669"/>
    <property type="project" value="TreeGrafter"/>
</dbReference>
<name>T1H1V0_MEGSC</name>
<dbReference type="Gene3D" id="1.10.510.10">
    <property type="entry name" value="Transferase(Phosphotransferase) domain 1"/>
    <property type="match status" value="1"/>
</dbReference>
<evidence type="ECO:0000256" key="4">
    <source>
        <dbReference type="ARBA" id="ARBA00022679"/>
    </source>
</evidence>
<evidence type="ECO:0000256" key="8">
    <source>
        <dbReference type="ARBA" id="ARBA00047899"/>
    </source>
</evidence>
<feature type="domain" description="Protein kinase" evidence="11">
    <location>
        <begin position="1"/>
        <end position="281"/>
    </location>
</feature>
<keyword evidence="5" id="KW-0547">Nucleotide-binding</keyword>
<evidence type="ECO:0000256" key="1">
    <source>
        <dbReference type="ARBA" id="ARBA00012513"/>
    </source>
</evidence>
<keyword evidence="4" id="KW-0808">Transferase</keyword>
<keyword evidence="10" id="KW-0175">Coiled coil</keyword>
<reference evidence="13" key="1">
    <citation type="submission" date="2013-02" db="EMBL/GenBank/DDBJ databases">
        <authorList>
            <person name="Hughes D."/>
        </authorList>
    </citation>
    <scope>NUCLEOTIDE SEQUENCE</scope>
    <source>
        <strain>Durham</strain>
        <strain evidence="13">NC isolate 2 -- Noor lab</strain>
    </source>
</reference>
<dbReference type="InterPro" id="IPR008271">
    <property type="entry name" value="Ser/Thr_kinase_AS"/>
</dbReference>
<dbReference type="InterPro" id="IPR000719">
    <property type="entry name" value="Prot_kinase_dom"/>
</dbReference>
<dbReference type="FunFam" id="1.10.510.10:FF:000024">
    <property type="entry name" value="Probable serine/threonine-protein kinase cot-1"/>
    <property type="match status" value="1"/>
</dbReference>
<dbReference type="SMART" id="SM00220">
    <property type="entry name" value="S_TKc"/>
    <property type="match status" value="1"/>
</dbReference>
<evidence type="ECO:0000256" key="7">
    <source>
        <dbReference type="ARBA" id="ARBA00022840"/>
    </source>
</evidence>
<organism evidence="12 13">
    <name type="scientific">Megaselia scalaris</name>
    <name type="common">Humpbacked fly</name>
    <name type="synonym">Phora scalaris</name>
    <dbReference type="NCBI Taxonomy" id="36166"/>
    <lineage>
        <taxon>Eukaryota</taxon>
        <taxon>Metazoa</taxon>
        <taxon>Ecdysozoa</taxon>
        <taxon>Arthropoda</taxon>
        <taxon>Hexapoda</taxon>
        <taxon>Insecta</taxon>
        <taxon>Pterygota</taxon>
        <taxon>Neoptera</taxon>
        <taxon>Endopterygota</taxon>
        <taxon>Diptera</taxon>
        <taxon>Brachycera</taxon>
        <taxon>Muscomorpha</taxon>
        <taxon>Platypezoidea</taxon>
        <taxon>Phoridae</taxon>
        <taxon>Megaseliini</taxon>
        <taxon>Megaselia</taxon>
    </lineage>
</organism>
<dbReference type="SUPFAM" id="SSF56112">
    <property type="entry name" value="Protein kinase-like (PK-like)"/>
    <property type="match status" value="1"/>
</dbReference>
<dbReference type="AlphaFoldDB" id="T1H1V0"/>
<dbReference type="GO" id="GO:0005737">
    <property type="term" value="C:cytoplasm"/>
    <property type="evidence" value="ECO:0007669"/>
    <property type="project" value="TreeGrafter"/>
</dbReference>
<evidence type="ECO:0000313" key="13">
    <source>
        <dbReference type="Proteomes" id="UP000015102"/>
    </source>
</evidence>
<dbReference type="GO" id="GO:0000281">
    <property type="term" value="P:mitotic cytokinesis"/>
    <property type="evidence" value="ECO:0007669"/>
    <property type="project" value="TreeGrafter"/>
</dbReference>
<dbReference type="PROSITE" id="PS50011">
    <property type="entry name" value="PROTEIN_KINASE_DOM"/>
    <property type="match status" value="1"/>
</dbReference>
<evidence type="ECO:0000256" key="3">
    <source>
        <dbReference type="ARBA" id="ARBA00022553"/>
    </source>
</evidence>
<dbReference type="GO" id="GO:1901888">
    <property type="term" value="P:regulation of cell junction assembly"/>
    <property type="evidence" value="ECO:0007669"/>
    <property type="project" value="TreeGrafter"/>
</dbReference>
<proteinExistence type="predicted"/>
<keyword evidence="2" id="KW-0723">Serine/threonine-protein kinase</keyword>
<comment type="catalytic activity">
    <reaction evidence="8">
        <text>L-threonyl-[protein] + ATP = O-phospho-L-threonyl-[protein] + ADP + H(+)</text>
        <dbReference type="Rhea" id="RHEA:46608"/>
        <dbReference type="Rhea" id="RHEA-COMP:11060"/>
        <dbReference type="Rhea" id="RHEA-COMP:11605"/>
        <dbReference type="ChEBI" id="CHEBI:15378"/>
        <dbReference type="ChEBI" id="CHEBI:30013"/>
        <dbReference type="ChEBI" id="CHEBI:30616"/>
        <dbReference type="ChEBI" id="CHEBI:61977"/>
        <dbReference type="ChEBI" id="CHEBI:456216"/>
        <dbReference type="EC" id="2.7.11.1"/>
    </reaction>
</comment>
<reference evidence="12" key="2">
    <citation type="submission" date="2015-06" db="UniProtKB">
        <authorList>
            <consortium name="EnsemblMetazoa"/>
        </authorList>
    </citation>
    <scope>IDENTIFICATION</scope>
</reference>
<dbReference type="EMBL" id="CAQQ02176642">
    <property type="status" value="NOT_ANNOTATED_CDS"/>
    <property type="molecule type" value="Genomic_DNA"/>
</dbReference>
<evidence type="ECO:0000256" key="6">
    <source>
        <dbReference type="ARBA" id="ARBA00022777"/>
    </source>
</evidence>
<dbReference type="EnsemblMetazoa" id="MESCA010170-RA">
    <property type="protein sequence ID" value="MESCA010170-PA"/>
    <property type="gene ID" value="MESCA010170"/>
</dbReference>
<dbReference type="GO" id="GO:0031032">
    <property type="term" value="P:actomyosin structure organization"/>
    <property type="evidence" value="ECO:0007669"/>
    <property type="project" value="TreeGrafter"/>
</dbReference>
<evidence type="ECO:0000256" key="9">
    <source>
        <dbReference type="ARBA" id="ARBA00048679"/>
    </source>
</evidence>
<dbReference type="EC" id="2.7.11.1" evidence="1"/>
<dbReference type="PROSITE" id="PS00108">
    <property type="entry name" value="PROTEIN_KINASE_ST"/>
    <property type="match status" value="1"/>
</dbReference>
<dbReference type="GO" id="GO:0072518">
    <property type="term" value="F:Rho-dependent protein serine/threonine kinase activity"/>
    <property type="evidence" value="ECO:0007669"/>
    <property type="project" value="TreeGrafter"/>
</dbReference>
<comment type="catalytic activity">
    <reaction evidence="9">
        <text>L-seryl-[protein] + ATP = O-phospho-L-seryl-[protein] + ADP + H(+)</text>
        <dbReference type="Rhea" id="RHEA:17989"/>
        <dbReference type="Rhea" id="RHEA-COMP:9863"/>
        <dbReference type="Rhea" id="RHEA-COMP:11604"/>
        <dbReference type="ChEBI" id="CHEBI:15378"/>
        <dbReference type="ChEBI" id="CHEBI:29999"/>
        <dbReference type="ChEBI" id="CHEBI:30616"/>
        <dbReference type="ChEBI" id="CHEBI:83421"/>
        <dbReference type="ChEBI" id="CHEBI:456216"/>
        <dbReference type="EC" id="2.7.11.1"/>
    </reaction>
</comment>
<protein>
    <recommendedName>
        <fullName evidence="1">non-specific serine/threonine protein kinase</fullName>
        <ecNumber evidence="1">2.7.11.1</ecNumber>
    </recommendedName>
</protein>
<sequence>MKRLSKFEMIKRSDSAFFWEERYIMAHANSEWIVQLHYAFQDLKYLYMVMDYMPGGDIVILMSMYDIPERWAIFYTMEVVLAVNTIHEMGFVHRDVKPDNMLLDKNGHLKLADFGTCMRIGDDGLVKSGNAVGTPDYISPEVLQSQGGEGEYGKECDWWSVGIFLYEILIGDSPFYADSLVGTYGKIMDHKNSLRFPSEPEINDDTRMFEDVEKDDSPEEIFPVPKSFVGNHLPFVGFTYTADYQLLATDIVDSNPENKNNNIHRHRPSNSNEIKRLEALLEREKNRTTTLEKQDKALRNQLEVVTKREAEIGEQVDNYKVELAKLKHSYKTAQNKLEQELELRKKTENLLTATQN</sequence>
<keyword evidence="6" id="KW-0418">Kinase</keyword>
<evidence type="ECO:0000313" key="12">
    <source>
        <dbReference type="EnsemblMetazoa" id="MESCA010170-PA"/>
    </source>
</evidence>
<evidence type="ECO:0000256" key="10">
    <source>
        <dbReference type="SAM" id="Coils"/>
    </source>
</evidence>
<dbReference type="PANTHER" id="PTHR22988:SF73">
    <property type="entry name" value="RHO-ASSOCIATED PROTEIN KINASE"/>
    <property type="match status" value="1"/>
</dbReference>
<evidence type="ECO:0000259" key="11">
    <source>
        <dbReference type="PROSITE" id="PS50011"/>
    </source>
</evidence>
<evidence type="ECO:0000256" key="2">
    <source>
        <dbReference type="ARBA" id="ARBA00022527"/>
    </source>
</evidence>
<keyword evidence="7" id="KW-0067">ATP-binding</keyword>
<dbReference type="EMBL" id="CAQQ02176643">
    <property type="status" value="NOT_ANNOTATED_CDS"/>
    <property type="molecule type" value="Genomic_DNA"/>
</dbReference>
<dbReference type="GO" id="GO:0005856">
    <property type="term" value="C:cytoskeleton"/>
    <property type="evidence" value="ECO:0007669"/>
    <property type="project" value="TreeGrafter"/>
</dbReference>
<dbReference type="STRING" id="36166.T1H1V0"/>
<feature type="coiled-coil region" evidence="10">
    <location>
        <begin position="274"/>
        <end position="350"/>
    </location>
</feature>
<dbReference type="InterPro" id="IPR050839">
    <property type="entry name" value="Rho-assoc_Ser/Thr_Kinase"/>
</dbReference>
<keyword evidence="3" id="KW-0597">Phosphoprotein</keyword>
<dbReference type="GO" id="GO:0005524">
    <property type="term" value="F:ATP binding"/>
    <property type="evidence" value="ECO:0007669"/>
    <property type="project" value="UniProtKB-KW"/>
</dbReference>
<dbReference type="PANTHER" id="PTHR22988">
    <property type="entry name" value="MYOTONIC DYSTROPHY S/T KINASE-RELATED"/>
    <property type="match status" value="1"/>
</dbReference>
<dbReference type="OMA" id="NTIHEMG"/>
<dbReference type="HOGENOM" id="CLU_779828_0_0_1"/>
<dbReference type="InterPro" id="IPR011009">
    <property type="entry name" value="Kinase-like_dom_sf"/>
</dbReference>